<evidence type="ECO:0000256" key="2">
    <source>
        <dbReference type="ARBA" id="ARBA00023136"/>
    </source>
</evidence>
<name>A0A151U9V6_CAJCA</name>
<dbReference type="PANTHER" id="PTHR31234:SF32">
    <property type="entry name" value="LATE EMBRYOGENESIS ABUNDANT (LEA) HYDROXYPROLINE-RICH GLYCOPROTEIN FAMILY"/>
    <property type="match status" value="1"/>
</dbReference>
<organism evidence="3 4">
    <name type="scientific">Cajanus cajan</name>
    <name type="common">Pigeon pea</name>
    <name type="synonym">Cajanus indicus</name>
    <dbReference type="NCBI Taxonomy" id="3821"/>
    <lineage>
        <taxon>Eukaryota</taxon>
        <taxon>Viridiplantae</taxon>
        <taxon>Streptophyta</taxon>
        <taxon>Embryophyta</taxon>
        <taxon>Tracheophyta</taxon>
        <taxon>Spermatophyta</taxon>
        <taxon>Magnoliopsida</taxon>
        <taxon>eudicotyledons</taxon>
        <taxon>Gunneridae</taxon>
        <taxon>Pentapetalae</taxon>
        <taxon>rosids</taxon>
        <taxon>fabids</taxon>
        <taxon>Fabales</taxon>
        <taxon>Fabaceae</taxon>
        <taxon>Papilionoideae</taxon>
        <taxon>50 kb inversion clade</taxon>
        <taxon>NPAAA clade</taxon>
        <taxon>indigoferoid/millettioid clade</taxon>
        <taxon>Phaseoleae</taxon>
        <taxon>Cajanus</taxon>
    </lineage>
</organism>
<dbReference type="Proteomes" id="UP000075243">
    <property type="component" value="Chromosome 1"/>
</dbReference>
<sequence length="156" mass="17661">MPKVNVKKFYITKFQVDDGSQKMNAVIGLELMFSNTNGRLKLLYGPLDVDVRSEDMILGKNKLSGFFQRPMNDTNLDITMKMENADVNKYAAEDFKSDMNANEVVFDVYVGGHIGFEVGNLDMSNIPFLASCHQINMMDVDNGRRPECSVKMFAIR</sequence>
<dbReference type="AlphaFoldDB" id="A0A151U9V6"/>
<evidence type="ECO:0000313" key="3">
    <source>
        <dbReference type="EMBL" id="KYP76083.1"/>
    </source>
</evidence>
<proteinExistence type="predicted"/>
<dbReference type="GO" id="GO:0005886">
    <property type="term" value="C:plasma membrane"/>
    <property type="evidence" value="ECO:0007669"/>
    <property type="project" value="TreeGrafter"/>
</dbReference>
<dbReference type="GO" id="GO:0098542">
    <property type="term" value="P:defense response to other organism"/>
    <property type="evidence" value="ECO:0007669"/>
    <property type="project" value="InterPro"/>
</dbReference>
<dbReference type="PANTHER" id="PTHR31234">
    <property type="entry name" value="LATE EMBRYOGENESIS ABUNDANT (LEA) HYDROXYPROLINE-RICH GLYCOPROTEIN FAMILY"/>
    <property type="match status" value="1"/>
</dbReference>
<accession>A0A151U9V6</accession>
<evidence type="ECO:0000256" key="1">
    <source>
        <dbReference type="ARBA" id="ARBA00004370"/>
    </source>
</evidence>
<protein>
    <recommendedName>
        <fullName evidence="5">Late embryogenesis abundant protein LEA-2 subgroup domain-containing protein</fullName>
    </recommendedName>
</protein>
<evidence type="ECO:0000313" key="4">
    <source>
        <dbReference type="Proteomes" id="UP000075243"/>
    </source>
</evidence>
<keyword evidence="2" id="KW-0472">Membrane</keyword>
<dbReference type="EMBL" id="CM003603">
    <property type="protein sequence ID" value="KYP76083.1"/>
    <property type="molecule type" value="Genomic_DNA"/>
</dbReference>
<comment type="subcellular location">
    <subcellularLocation>
        <location evidence="1">Membrane</location>
    </subcellularLocation>
</comment>
<reference evidence="3 4" key="1">
    <citation type="journal article" date="2012" name="Nat. Biotechnol.">
        <title>Draft genome sequence of pigeonpea (Cajanus cajan), an orphan legume crop of resource-poor farmers.</title>
        <authorList>
            <person name="Varshney R.K."/>
            <person name="Chen W."/>
            <person name="Li Y."/>
            <person name="Bharti A.K."/>
            <person name="Saxena R.K."/>
            <person name="Schlueter J.A."/>
            <person name="Donoghue M.T."/>
            <person name="Azam S."/>
            <person name="Fan G."/>
            <person name="Whaley A.M."/>
            <person name="Farmer A.D."/>
            <person name="Sheridan J."/>
            <person name="Iwata A."/>
            <person name="Tuteja R."/>
            <person name="Penmetsa R.V."/>
            <person name="Wu W."/>
            <person name="Upadhyaya H.D."/>
            <person name="Yang S.P."/>
            <person name="Shah T."/>
            <person name="Saxena K.B."/>
            <person name="Michael T."/>
            <person name="McCombie W.R."/>
            <person name="Yang B."/>
            <person name="Zhang G."/>
            <person name="Yang H."/>
            <person name="Wang J."/>
            <person name="Spillane C."/>
            <person name="Cook D.R."/>
            <person name="May G.D."/>
            <person name="Xu X."/>
            <person name="Jackson S.A."/>
        </authorList>
    </citation>
    <scope>NUCLEOTIDE SEQUENCE [LARGE SCALE GENOMIC DNA]</scope>
    <source>
        <strain evidence="4">cv. Asha</strain>
    </source>
</reference>
<keyword evidence="4" id="KW-1185">Reference proteome</keyword>
<dbReference type="Gramene" id="C.cajan_19724.t">
    <property type="protein sequence ID" value="C.cajan_19724.t.cds1"/>
    <property type="gene ID" value="C.cajan_19724"/>
</dbReference>
<dbReference type="InterPro" id="IPR044839">
    <property type="entry name" value="NDR1-like"/>
</dbReference>
<evidence type="ECO:0008006" key="5">
    <source>
        <dbReference type="Google" id="ProtNLM"/>
    </source>
</evidence>
<gene>
    <name evidence="3" type="ORF">KK1_020305</name>
</gene>
<dbReference type="OMA" id="CDVRIFW"/>